<dbReference type="OrthoDB" id="3483554at2759"/>
<dbReference type="Proteomes" id="UP000800200">
    <property type="component" value="Unassembled WGS sequence"/>
</dbReference>
<evidence type="ECO:0000313" key="1">
    <source>
        <dbReference type="EMBL" id="KAF2174806.1"/>
    </source>
</evidence>
<name>A0A6A6DAY8_9PEZI</name>
<protein>
    <submittedName>
        <fullName evidence="1">Uncharacterized protein</fullName>
    </submittedName>
</protein>
<gene>
    <name evidence="1" type="ORF">K469DRAFT_704371</name>
    <name evidence="2" type="ORF">K469DRAFT_713511</name>
</gene>
<accession>A0A6A6DAY8</accession>
<dbReference type="EMBL" id="ML994652">
    <property type="protein sequence ID" value="KAF2181447.1"/>
    <property type="molecule type" value="Genomic_DNA"/>
</dbReference>
<reference evidence="1" key="1">
    <citation type="journal article" date="2020" name="Stud. Mycol.">
        <title>101 Dothideomycetes genomes: a test case for predicting lifestyles and emergence of pathogens.</title>
        <authorList>
            <person name="Haridas S."/>
            <person name="Albert R."/>
            <person name="Binder M."/>
            <person name="Bloem J."/>
            <person name="Labutti K."/>
            <person name="Salamov A."/>
            <person name="Andreopoulos B."/>
            <person name="Baker S."/>
            <person name="Barry K."/>
            <person name="Bills G."/>
            <person name="Bluhm B."/>
            <person name="Cannon C."/>
            <person name="Castanera R."/>
            <person name="Culley D."/>
            <person name="Daum C."/>
            <person name="Ezra D."/>
            <person name="Gonzalez J."/>
            <person name="Henrissat B."/>
            <person name="Kuo A."/>
            <person name="Liang C."/>
            <person name="Lipzen A."/>
            <person name="Lutzoni F."/>
            <person name="Magnuson J."/>
            <person name="Mondo S."/>
            <person name="Nolan M."/>
            <person name="Ohm R."/>
            <person name="Pangilinan J."/>
            <person name="Park H.-J."/>
            <person name="Ramirez L."/>
            <person name="Alfaro M."/>
            <person name="Sun H."/>
            <person name="Tritt A."/>
            <person name="Yoshinaga Y."/>
            <person name="Zwiers L.-H."/>
            <person name="Turgeon B."/>
            <person name="Goodwin S."/>
            <person name="Spatafora J."/>
            <person name="Crous P."/>
            <person name="Grigoriev I."/>
        </authorList>
    </citation>
    <scope>NUCLEOTIDE SEQUENCE</scope>
    <source>
        <strain evidence="1">CBS 207.26</strain>
    </source>
</reference>
<dbReference type="EMBL" id="ML994770">
    <property type="protein sequence ID" value="KAF2174806.1"/>
    <property type="molecule type" value="Genomic_DNA"/>
</dbReference>
<dbReference type="AlphaFoldDB" id="A0A6A6DAY8"/>
<proteinExistence type="predicted"/>
<evidence type="ECO:0000313" key="3">
    <source>
        <dbReference type="Proteomes" id="UP000800200"/>
    </source>
</evidence>
<sequence length="138" mass="15997">MSHYGIPDPYGRSNEYYIDHYVCPWEVTRKEIVGHWPWDELVAEENWYQDIIMPAFQQYRSNMAPISPEDAPFGLSAIMDKLCLTNDPSDPTVMYGESYSSSEEFNFYFEGEPGWDTDDEVEAANAADDMIKIIEGDW</sequence>
<evidence type="ECO:0000313" key="2">
    <source>
        <dbReference type="EMBL" id="KAF2181447.1"/>
    </source>
</evidence>
<organism evidence="1 3">
    <name type="scientific">Zopfia rhizophila CBS 207.26</name>
    <dbReference type="NCBI Taxonomy" id="1314779"/>
    <lineage>
        <taxon>Eukaryota</taxon>
        <taxon>Fungi</taxon>
        <taxon>Dikarya</taxon>
        <taxon>Ascomycota</taxon>
        <taxon>Pezizomycotina</taxon>
        <taxon>Dothideomycetes</taxon>
        <taxon>Dothideomycetes incertae sedis</taxon>
        <taxon>Zopfiaceae</taxon>
        <taxon>Zopfia</taxon>
    </lineage>
</organism>
<keyword evidence="3" id="KW-1185">Reference proteome</keyword>